<evidence type="ECO:0000313" key="2">
    <source>
        <dbReference type="EMBL" id="CAF0823784.1"/>
    </source>
</evidence>
<dbReference type="EMBL" id="CAJNOQ010006871">
    <property type="protein sequence ID" value="CAF1150091.1"/>
    <property type="molecule type" value="Genomic_DNA"/>
</dbReference>
<reference evidence="3" key="1">
    <citation type="submission" date="2021-02" db="EMBL/GenBank/DDBJ databases">
        <authorList>
            <person name="Nowell W R."/>
        </authorList>
    </citation>
    <scope>NUCLEOTIDE SEQUENCE</scope>
</reference>
<keyword evidence="6" id="KW-1185">Reference proteome</keyword>
<organism evidence="3 6">
    <name type="scientific">Didymodactylos carnosus</name>
    <dbReference type="NCBI Taxonomy" id="1234261"/>
    <lineage>
        <taxon>Eukaryota</taxon>
        <taxon>Metazoa</taxon>
        <taxon>Spiralia</taxon>
        <taxon>Gnathifera</taxon>
        <taxon>Rotifera</taxon>
        <taxon>Eurotatoria</taxon>
        <taxon>Bdelloidea</taxon>
        <taxon>Philodinida</taxon>
        <taxon>Philodinidae</taxon>
        <taxon>Didymodactylos</taxon>
    </lineage>
</organism>
<comment type="caution">
    <text evidence="3">The sequence shown here is derived from an EMBL/GenBank/DDBJ whole genome shotgun (WGS) entry which is preliminary data.</text>
</comment>
<dbReference type="Proteomes" id="UP000682733">
    <property type="component" value="Unassembled WGS sequence"/>
</dbReference>
<gene>
    <name evidence="3" type="ORF">GPM918_LOCUS21134</name>
    <name evidence="2" type="ORF">OVA965_LOCUS5785</name>
    <name evidence="5" type="ORF">SRO942_LOCUS21132</name>
    <name evidence="4" type="ORF">TMI583_LOCUS5782</name>
</gene>
<dbReference type="EMBL" id="CAJNOK010001664">
    <property type="protein sequence ID" value="CAF0823784.1"/>
    <property type="molecule type" value="Genomic_DNA"/>
</dbReference>
<evidence type="ECO:0000313" key="3">
    <source>
        <dbReference type="EMBL" id="CAF1150091.1"/>
    </source>
</evidence>
<dbReference type="Proteomes" id="UP000663829">
    <property type="component" value="Unassembled WGS sequence"/>
</dbReference>
<evidence type="ECO:0000256" key="1">
    <source>
        <dbReference type="SAM" id="SignalP"/>
    </source>
</evidence>
<protein>
    <submittedName>
        <fullName evidence="3">Uncharacterized protein</fullName>
    </submittedName>
</protein>
<evidence type="ECO:0000313" key="4">
    <source>
        <dbReference type="EMBL" id="CAF3608171.1"/>
    </source>
</evidence>
<dbReference type="AlphaFoldDB" id="A0A814SPI6"/>
<dbReference type="Proteomes" id="UP000677228">
    <property type="component" value="Unassembled WGS sequence"/>
</dbReference>
<evidence type="ECO:0000313" key="5">
    <source>
        <dbReference type="EMBL" id="CAF3913655.1"/>
    </source>
</evidence>
<keyword evidence="1" id="KW-0732">Signal</keyword>
<evidence type="ECO:0000313" key="6">
    <source>
        <dbReference type="Proteomes" id="UP000663829"/>
    </source>
</evidence>
<sequence>MKSSYIVSLFSICLSYLVVGLPSSSSLPGVPTQALQDAENTLNRYNKLMDTETEYLVYGLLHILMKHPHVFPQVPQKALDIAMKSLESKLGRNDVEIITKPIMLSLKRAEKPLKMTPLIKQEITDALDDFFSKDSGTLLRK</sequence>
<name>A0A814SPI6_9BILA</name>
<dbReference type="EMBL" id="CAJOBA010001664">
    <property type="protein sequence ID" value="CAF3608171.1"/>
    <property type="molecule type" value="Genomic_DNA"/>
</dbReference>
<feature type="chain" id="PRO_5036225926" evidence="1">
    <location>
        <begin position="21"/>
        <end position="141"/>
    </location>
</feature>
<dbReference type="Proteomes" id="UP000681722">
    <property type="component" value="Unassembled WGS sequence"/>
</dbReference>
<dbReference type="EMBL" id="CAJOBC010006872">
    <property type="protein sequence ID" value="CAF3913655.1"/>
    <property type="molecule type" value="Genomic_DNA"/>
</dbReference>
<accession>A0A814SPI6</accession>
<feature type="signal peptide" evidence="1">
    <location>
        <begin position="1"/>
        <end position="20"/>
    </location>
</feature>
<proteinExistence type="predicted"/>
<dbReference type="OrthoDB" id="10027734at2759"/>